<dbReference type="Gene3D" id="3.10.129.10">
    <property type="entry name" value="Hotdog Thioesterase"/>
    <property type="match status" value="1"/>
</dbReference>
<dbReference type="KEGG" id="dvn:HQ394_00680"/>
<sequence>MTIEVGPRRIAAGHPALAGHFPGDPLVPGVLILEEVFAAVVTSFGPGQLIAVHWVKFLAPLRPDQDFRVAVTSMGGGRIGFVCRSDGGVLAQGQLQLADEAVPT</sequence>
<organism evidence="2 3">
    <name type="scientific">Defluviicoccus vanus</name>
    <dbReference type="NCBI Taxonomy" id="111831"/>
    <lineage>
        <taxon>Bacteria</taxon>
        <taxon>Pseudomonadati</taxon>
        <taxon>Pseudomonadota</taxon>
        <taxon>Alphaproteobacteria</taxon>
        <taxon>Rhodospirillales</taxon>
        <taxon>Rhodospirillaceae</taxon>
        <taxon>Defluviicoccus</taxon>
    </lineage>
</organism>
<dbReference type="SUPFAM" id="SSF54637">
    <property type="entry name" value="Thioesterase/thiol ester dehydrase-isomerase"/>
    <property type="match status" value="1"/>
</dbReference>
<dbReference type="GO" id="GO:0016829">
    <property type="term" value="F:lyase activity"/>
    <property type="evidence" value="ECO:0007669"/>
    <property type="project" value="UniProtKB-KW"/>
</dbReference>
<accession>A0A7H1MXG0</accession>
<evidence type="ECO:0000313" key="3">
    <source>
        <dbReference type="Proteomes" id="UP000516369"/>
    </source>
</evidence>
<dbReference type="Pfam" id="PF22818">
    <property type="entry name" value="ApeI-like"/>
    <property type="match status" value="1"/>
</dbReference>
<evidence type="ECO:0000259" key="1">
    <source>
        <dbReference type="Pfam" id="PF22818"/>
    </source>
</evidence>
<dbReference type="Proteomes" id="UP000516369">
    <property type="component" value="Chromosome"/>
</dbReference>
<dbReference type="InterPro" id="IPR054545">
    <property type="entry name" value="ApeI-like"/>
</dbReference>
<protein>
    <recommendedName>
        <fullName evidence="1">ApeI dehydratase-like domain-containing protein</fullName>
    </recommendedName>
</protein>
<dbReference type="InterPro" id="IPR029069">
    <property type="entry name" value="HotDog_dom_sf"/>
</dbReference>
<reference evidence="2 3" key="1">
    <citation type="submission" date="2020-05" db="EMBL/GenBank/DDBJ databases">
        <title>Complete closed genome sequence of Defluviicoccus vanus.</title>
        <authorList>
            <person name="Bessarab I."/>
            <person name="Arumugam K."/>
            <person name="Maszenan A.M."/>
            <person name="Seviour R.J."/>
            <person name="Williams R.B."/>
        </authorList>
    </citation>
    <scope>NUCLEOTIDE SEQUENCE [LARGE SCALE GENOMIC DNA]</scope>
    <source>
        <strain evidence="2 3">Ben 114</strain>
    </source>
</reference>
<name>A0A7H1MXG0_9PROT</name>
<feature type="domain" description="ApeI dehydratase-like" evidence="1">
    <location>
        <begin position="10"/>
        <end position="93"/>
    </location>
</feature>
<dbReference type="EMBL" id="CP053923">
    <property type="protein sequence ID" value="QNT68146.1"/>
    <property type="molecule type" value="Genomic_DNA"/>
</dbReference>
<dbReference type="AlphaFoldDB" id="A0A7H1MXG0"/>
<evidence type="ECO:0000313" key="2">
    <source>
        <dbReference type="EMBL" id="QNT68146.1"/>
    </source>
</evidence>
<proteinExistence type="predicted"/>
<dbReference type="RefSeq" id="WP_190261588.1">
    <property type="nucleotide sequence ID" value="NZ_CP053923.1"/>
</dbReference>
<gene>
    <name evidence="2" type="ORF">HQ394_00680</name>
</gene>
<keyword evidence="3" id="KW-1185">Reference proteome</keyword>